<dbReference type="RefSeq" id="WP_137305451.1">
    <property type="nucleotide sequence ID" value="NZ_DF968182.1"/>
</dbReference>
<reference evidence="1" key="1">
    <citation type="journal article" date="2015" name="Genome Announc.">
        <title>Draft Genome Sequence of Bacteroidales Strain TBC1, a Novel Isolate from a Methanogenic Wastewater Treatment System.</title>
        <authorList>
            <person name="Tourlousse D.M."/>
            <person name="Matsuura N."/>
            <person name="Sun L."/>
            <person name="Toyonaga M."/>
            <person name="Kuroda K."/>
            <person name="Ohashi A."/>
            <person name="Cruz R."/>
            <person name="Yamaguchi T."/>
            <person name="Sekiguchi Y."/>
        </authorList>
    </citation>
    <scope>NUCLEOTIDE SEQUENCE [LARGE SCALE GENOMIC DNA]</scope>
    <source>
        <strain evidence="1">TBC1</strain>
    </source>
</reference>
<dbReference type="STRING" id="1678841.TBC1_111088"/>
<gene>
    <name evidence="1" type="ORF">TBC1_111088</name>
</gene>
<dbReference type="EMBL" id="DF968182">
    <property type="protein sequence ID" value="GAP42947.1"/>
    <property type="molecule type" value="Genomic_DNA"/>
</dbReference>
<evidence type="ECO:0000313" key="1">
    <source>
        <dbReference type="EMBL" id="GAP42947.1"/>
    </source>
</evidence>
<protein>
    <submittedName>
        <fullName evidence="1">Uncharacterized protein</fullName>
    </submittedName>
</protein>
<keyword evidence="2" id="KW-1185">Reference proteome</keyword>
<proteinExistence type="predicted"/>
<name>A0A0S7C2A8_9BACT</name>
<dbReference type="AlphaFoldDB" id="A0A0S7C2A8"/>
<dbReference type="Proteomes" id="UP000053091">
    <property type="component" value="Unassembled WGS sequence"/>
</dbReference>
<accession>A0A0S7C2A8</accession>
<sequence>MKTPAILLIIITLMFASCKNNDDYKSFEPADISYIKSISYKHISIKRTQDTINKYKSIREPTFYEAKFDSLLKRYEKSPEIVTKIFNQFSYEKIYGIRQISIVRLDTLGSVKTIIYMDYKYDQKMGGYWVALSENNGESWNNYYTGLTKGSFYYFKPKSTIPLFTSDSIIQIESSLVRLFNPYSLSTFEIGEYELVQDGLIISINLNLLKLDSDNDGLTDIVEKKFMTNPLNADTDGDGIIDGKDTNPRLENIDNENTLLYSFLLNHSGFGMDNDHFLSFRKENSGNINESIVYERASDDKTIMIFTDDQQIQHISNTNAKSIILPESEYDSYLLENFDTPEIIYISPLEKVSLFSKQYTVCIGGGGWSNEFLVTKTDTGWIIKKTETIIE</sequence>
<organism evidence="1">
    <name type="scientific">Lentimicrobium saccharophilum</name>
    <dbReference type="NCBI Taxonomy" id="1678841"/>
    <lineage>
        <taxon>Bacteria</taxon>
        <taxon>Pseudomonadati</taxon>
        <taxon>Bacteroidota</taxon>
        <taxon>Bacteroidia</taxon>
        <taxon>Bacteroidales</taxon>
        <taxon>Lentimicrobiaceae</taxon>
        <taxon>Lentimicrobium</taxon>
    </lineage>
</organism>
<dbReference type="PROSITE" id="PS51257">
    <property type="entry name" value="PROKAR_LIPOPROTEIN"/>
    <property type="match status" value="1"/>
</dbReference>
<evidence type="ECO:0000313" key="2">
    <source>
        <dbReference type="Proteomes" id="UP000053091"/>
    </source>
</evidence>
<dbReference type="OrthoDB" id="1245292at2"/>